<evidence type="ECO:0000256" key="4">
    <source>
        <dbReference type="ARBA" id="ARBA00047590"/>
    </source>
</evidence>
<dbReference type="InterPro" id="IPR029058">
    <property type="entry name" value="AB_hydrolase_fold"/>
</dbReference>
<sequence length="283" mass="31344">MTLENLSCQKSFGGWHKRYRHRSATLNCDMVFAVYLPPQAEQGQQLPVLYWLSGLTCTDENFMQKAGAHRIAAELGLMIVAPDTSPRGVGVPGDPDGAWDFGLGAGFYVNASEEPWARHYRMHDYVVQELPALIEANFPVSGKRGISGHSMGGHGALVCALRNPGRYQSLSAFAPISNPMACPWGEKAFSRYLGEERSRWREWDASVLIAGAREKLPILVDQGADDDFLATQLKPEVLQAAASAANYPLKLRLQPGYDHSYYFIASFIEDHLRHHAQALGGRR</sequence>
<dbReference type="PANTHER" id="PTHR10061:SF1">
    <property type="entry name" value="S-FORMYLGLUTATHIONE HYDROLASE YEIG"/>
    <property type="match status" value="1"/>
</dbReference>
<gene>
    <name evidence="7" type="primary">fghA</name>
    <name evidence="7" type="ORF">GPA25_21710</name>
</gene>
<name>A0ABX1QIM4_9RHOO</name>
<evidence type="ECO:0000256" key="5">
    <source>
        <dbReference type="NCBIfam" id="TIGR02821"/>
    </source>
</evidence>
<dbReference type="EC" id="3.1.2.12" evidence="5 6"/>
<dbReference type="Proteomes" id="UP000648984">
    <property type="component" value="Unassembled WGS sequence"/>
</dbReference>
<dbReference type="Pfam" id="PF00756">
    <property type="entry name" value="Esterase"/>
    <property type="match status" value="1"/>
</dbReference>
<evidence type="ECO:0000256" key="3">
    <source>
        <dbReference type="ARBA" id="ARBA00022801"/>
    </source>
</evidence>
<dbReference type="InterPro" id="IPR014186">
    <property type="entry name" value="S-formylglutathione_hydrol"/>
</dbReference>
<comment type="caution">
    <text evidence="7">The sequence shown here is derived from an EMBL/GenBank/DDBJ whole genome shotgun (WGS) entry which is preliminary data.</text>
</comment>
<comment type="function">
    <text evidence="6">Serine hydrolase involved in the detoxification of formaldehyde.</text>
</comment>
<comment type="similarity">
    <text evidence="1 6">Belongs to the esterase D family.</text>
</comment>
<accession>A0ABX1QIM4</accession>
<evidence type="ECO:0000256" key="2">
    <source>
        <dbReference type="ARBA" id="ARBA00022487"/>
    </source>
</evidence>
<dbReference type="SUPFAM" id="SSF53474">
    <property type="entry name" value="alpha/beta-Hydrolases"/>
    <property type="match status" value="1"/>
</dbReference>
<keyword evidence="8" id="KW-1185">Reference proteome</keyword>
<protein>
    <recommendedName>
        <fullName evidence="5 6">S-formylglutathione hydrolase</fullName>
        <ecNumber evidence="5 6">3.1.2.12</ecNumber>
    </recommendedName>
</protein>
<evidence type="ECO:0000313" key="8">
    <source>
        <dbReference type="Proteomes" id="UP000648984"/>
    </source>
</evidence>
<evidence type="ECO:0000256" key="6">
    <source>
        <dbReference type="RuleBase" id="RU363068"/>
    </source>
</evidence>
<dbReference type="EMBL" id="WTVQ01000060">
    <property type="protein sequence ID" value="NMG77371.1"/>
    <property type="molecule type" value="Genomic_DNA"/>
</dbReference>
<dbReference type="NCBIfam" id="TIGR02821">
    <property type="entry name" value="fghA_ester_D"/>
    <property type="match status" value="1"/>
</dbReference>
<keyword evidence="3 6" id="KW-0378">Hydrolase</keyword>
<proteinExistence type="inferred from homology"/>
<dbReference type="RefSeq" id="WP_169262498.1">
    <property type="nucleotide sequence ID" value="NZ_WTVQ01000060.1"/>
</dbReference>
<keyword evidence="2 6" id="KW-0719">Serine esterase</keyword>
<dbReference type="PANTHER" id="PTHR10061">
    <property type="entry name" value="S-FORMYLGLUTATHIONE HYDROLASE"/>
    <property type="match status" value="1"/>
</dbReference>
<evidence type="ECO:0000313" key="7">
    <source>
        <dbReference type="EMBL" id="NMG77371.1"/>
    </source>
</evidence>
<comment type="catalytic activity">
    <reaction evidence="4 6">
        <text>S-formylglutathione + H2O = formate + glutathione + H(+)</text>
        <dbReference type="Rhea" id="RHEA:14961"/>
        <dbReference type="ChEBI" id="CHEBI:15377"/>
        <dbReference type="ChEBI" id="CHEBI:15378"/>
        <dbReference type="ChEBI" id="CHEBI:15740"/>
        <dbReference type="ChEBI" id="CHEBI:57688"/>
        <dbReference type="ChEBI" id="CHEBI:57925"/>
        <dbReference type="EC" id="3.1.2.12"/>
    </reaction>
</comment>
<dbReference type="Gene3D" id="3.40.50.1820">
    <property type="entry name" value="alpha/beta hydrolase"/>
    <property type="match status" value="1"/>
</dbReference>
<dbReference type="GO" id="GO:0018738">
    <property type="term" value="F:S-formylglutathione hydrolase activity"/>
    <property type="evidence" value="ECO:0007669"/>
    <property type="project" value="UniProtKB-EC"/>
</dbReference>
<dbReference type="InterPro" id="IPR000801">
    <property type="entry name" value="Esterase-like"/>
</dbReference>
<reference evidence="7 8" key="1">
    <citation type="submission" date="2019-12" db="EMBL/GenBank/DDBJ databases">
        <title>Comparative genomics gives insights into the taxonomy of the Azoarcus-Aromatoleum group and reveals separate origins of nif in the plant-associated Azoarcus and non-plant-associated Aromatoleum sub-groups.</title>
        <authorList>
            <person name="Lafos M."/>
            <person name="Maluk M."/>
            <person name="Batista M."/>
            <person name="Junghare M."/>
            <person name="Carmona M."/>
            <person name="Faoro H."/>
            <person name="Cruz L.M."/>
            <person name="Battistoni F."/>
            <person name="De Souza E."/>
            <person name="Pedrosa F."/>
            <person name="Chen W.-M."/>
            <person name="Poole P.S."/>
            <person name="Dixon R.A."/>
            <person name="James E.K."/>
        </authorList>
    </citation>
    <scope>NUCLEOTIDE SEQUENCE [LARGE SCALE GENOMIC DNA]</scope>
    <source>
        <strain evidence="7 8">22Lin</strain>
    </source>
</reference>
<organism evidence="7 8">
    <name type="scientific">Aromatoleum diolicum</name>
    <dbReference type="NCBI Taxonomy" id="75796"/>
    <lineage>
        <taxon>Bacteria</taxon>
        <taxon>Pseudomonadati</taxon>
        <taxon>Pseudomonadota</taxon>
        <taxon>Betaproteobacteria</taxon>
        <taxon>Rhodocyclales</taxon>
        <taxon>Rhodocyclaceae</taxon>
        <taxon>Aromatoleum</taxon>
    </lineage>
</organism>
<evidence type="ECO:0000256" key="1">
    <source>
        <dbReference type="ARBA" id="ARBA00005622"/>
    </source>
</evidence>